<dbReference type="AlphaFoldDB" id="A0A139A3H9"/>
<keyword evidence="2" id="KW-0732">Signal</keyword>
<evidence type="ECO:0000256" key="1">
    <source>
        <dbReference type="SAM" id="MobiDB-lite"/>
    </source>
</evidence>
<gene>
    <name evidence="3" type="ORF">M427DRAFT_36124</name>
</gene>
<dbReference type="EMBL" id="KQ965806">
    <property type="protein sequence ID" value="KXS11219.1"/>
    <property type="molecule type" value="Genomic_DNA"/>
</dbReference>
<protein>
    <submittedName>
        <fullName evidence="3">Uncharacterized protein</fullName>
    </submittedName>
</protein>
<organism evidence="3 4">
    <name type="scientific">Gonapodya prolifera (strain JEL478)</name>
    <name type="common">Monoblepharis prolifera</name>
    <dbReference type="NCBI Taxonomy" id="1344416"/>
    <lineage>
        <taxon>Eukaryota</taxon>
        <taxon>Fungi</taxon>
        <taxon>Fungi incertae sedis</taxon>
        <taxon>Chytridiomycota</taxon>
        <taxon>Chytridiomycota incertae sedis</taxon>
        <taxon>Monoblepharidomycetes</taxon>
        <taxon>Monoblepharidales</taxon>
        <taxon>Gonapodyaceae</taxon>
        <taxon>Gonapodya</taxon>
    </lineage>
</organism>
<evidence type="ECO:0000313" key="3">
    <source>
        <dbReference type="EMBL" id="KXS11219.1"/>
    </source>
</evidence>
<feature type="region of interest" description="Disordered" evidence="1">
    <location>
        <begin position="170"/>
        <end position="226"/>
    </location>
</feature>
<feature type="chain" id="PRO_5007295905" evidence="2">
    <location>
        <begin position="23"/>
        <end position="226"/>
    </location>
</feature>
<evidence type="ECO:0000256" key="2">
    <source>
        <dbReference type="SAM" id="SignalP"/>
    </source>
</evidence>
<keyword evidence="4" id="KW-1185">Reference proteome</keyword>
<dbReference type="Proteomes" id="UP000070544">
    <property type="component" value="Unassembled WGS sequence"/>
</dbReference>
<reference evidence="3 4" key="1">
    <citation type="journal article" date="2015" name="Genome Biol. Evol.">
        <title>Phylogenomic analyses indicate that early fungi evolved digesting cell walls of algal ancestors of land plants.</title>
        <authorList>
            <person name="Chang Y."/>
            <person name="Wang S."/>
            <person name="Sekimoto S."/>
            <person name="Aerts A.L."/>
            <person name="Choi C."/>
            <person name="Clum A."/>
            <person name="LaButti K.M."/>
            <person name="Lindquist E.A."/>
            <person name="Yee Ngan C."/>
            <person name="Ohm R.A."/>
            <person name="Salamov A.A."/>
            <person name="Grigoriev I.V."/>
            <person name="Spatafora J.W."/>
            <person name="Berbee M.L."/>
        </authorList>
    </citation>
    <scope>NUCLEOTIDE SEQUENCE [LARGE SCALE GENOMIC DNA]</scope>
    <source>
        <strain evidence="3 4">JEL478</strain>
    </source>
</reference>
<feature type="compositionally biased region" description="Polar residues" evidence="1">
    <location>
        <begin position="174"/>
        <end position="191"/>
    </location>
</feature>
<feature type="signal peptide" evidence="2">
    <location>
        <begin position="1"/>
        <end position="22"/>
    </location>
</feature>
<sequence length="226" mass="23977">MSLSSVCSLSASSASLLSLSLSALLPLPLSLPLSGYPGYRSPPATTLTTDSTEPSVPTSFLSGFSLFALFFYLFLAVSPPRFALLPCLLNVPLFVTNSALTREIRAKSARAAAANPLSLCAVSSFSRVSARALSLPRVIDTSPTQNTRHLAPSPSLPLFSKSGHTLIPFLPPTHQRSPSRSGVQSRHNLSKTPRHEVSTPPALLPPVPRGRTHNKLLGVPYLSQSG</sequence>
<accession>A0A139A3H9</accession>
<evidence type="ECO:0000313" key="4">
    <source>
        <dbReference type="Proteomes" id="UP000070544"/>
    </source>
</evidence>
<proteinExistence type="predicted"/>
<name>A0A139A3H9_GONPJ</name>